<dbReference type="InterPro" id="IPR036683">
    <property type="entry name" value="CO_DH_flav_C_dom_sf"/>
</dbReference>
<gene>
    <name evidence="18" type="primary">LOC113394722</name>
</gene>
<dbReference type="PROSITE" id="PS51085">
    <property type="entry name" value="2FE2S_FER_2"/>
    <property type="match status" value="1"/>
</dbReference>
<evidence type="ECO:0000256" key="3">
    <source>
        <dbReference type="ARBA" id="ARBA00004275"/>
    </source>
</evidence>
<keyword evidence="7" id="KW-0285">Flavoprotein</keyword>
<dbReference type="SUPFAM" id="SSF56003">
    <property type="entry name" value="Molybdenum cofactor-binding domain"/>
    <property type="match status" value="1"/>
</dbReference>
<dbReference type="Pfam" id="PF01315">
    <property type="entry name" value="Ald_Xan_dh_C"/>
    <property type="match status" value="1"/>
</dbReference>
<dbReference type="Pfam" id="PF02738">
    <property type="entry name" value="MoCoBD_1"/>
    <property type="match status" value="1"/>
</dbReference>
<dbReference type="PANTHER" id="PTHR11908:SF132">
    <property type="entry name" value="ALDEHYDE OXIDASE 1-RELATED"/>
    <property type="match status" value="1"/>
</dbReference>
<dbReference type="Gene3D" id="1.10.150.120">
    <property type="entry name" value="[2Fe-2S]-binding domain"/>
    <property type="match status" value="1"/>
</dbReference>
<keyword evidence="9" id="KW-0479">Metal-binding</keyword>
<comment type="subcellular location">
    <subcellularLocation>
        <location evidence="3">Peroxisome</location>
    </subcellularLocation>
</comment>
<dbReference type="Gene3D" id="3.10.20.30">
    <property type="match status" value="1"/>
</dbReference>
<dbReference type="InterPro" id="IPR002888">
    <property type="entry name" value="2Fe-2S-bd"/>
</dbReference>
<keyword evidence="6" id="KW-0500">Molybdenum</keyword>
<evidence type="ECO:0000313" key="17">
    <source>
        <dbReference type="Proteomes" id="UP001652626"/>
    </source>
</evidence>
<dbReference type="SUPFAM" id="SSF55447">
    <property type="entry name" value="CO dehydrogenase flavoprotein C-terminal domain-like"/>
    <property type="match status" value="1"/>
</dbReference>
<name>A0ABM4APK9_VANTA</name>
<dbReference type="InterPro" id="IPR000674">
    <property type="entry name" value="Ald_Oxase/Xan_DH_a/b"/>
</dbReference>
<keyword evidence="14" id="KW-0576">Peroxisome</keyword>
<keyword evidence="12" id="KW-0408">Iron</keyword>
<dbReference type="Pfam" id="PF00941">
    <property type="entry name" value="FAD_binding_5"/>
    <property type="match status" value="1"/>
</dbReference>
<dbReference type="InterPro" id="IPR036010">
    <property type="entry name" value="2Fe-2S_ferredoxin-like_sf"/>
</dbReference>
<dbReference type="InterPro" id="IPR036884">
    <property type="entry name" value="2Fe-2S-bd_dom_sf"/>
</dbReference>
<dbReference type="Gene3D" id="3.30.390.50">
    <property type="entry name" value="CO dehydrogenase flavoprotein, C-terminal domain"/>
    <property type="match status" value="1"/>
</dbReference>
<dbReference type="Pfam" id="PF00111">
    <property type="entry name" value="Fer2"/>
    <property type="match status" value="1"/>
</dbReference>
<accession>A0ABM4APK9</accession>
<reference evidence="18" key="1">
    <citation type="submission" date="2025-08" db="UniProtKB">
        <authorList>
            <consortium name="RefSeq"/>
        </authorList>
    </citation>
    <scope>IDENTIFICATION</scope>
    <source>
        <tissue evidence="18">Whole body</tissue>
    </source>
</reference>
<dbReference type="SUPFAM" id="SSF54665">
    <property type="entry name" value="CO dehydrogenase molybdoprotein N-domain-like"/>
    <property type="match status" value="1"/>
</dbReference>
<dbReference type="InterPro" id="IPR046867">
    <property type="entry name" value="AldOxase/xan_DH_MoCoBD2"/>
</dbReference>
<dbReference type="InterPro" id="IPR008274">
    <property type="entry name" value="AldOxase/xan_DH_MoCoBD1"/>
</dbReference>
<dbReference type="Proteomes" id="UP001652626">
    <property type="component" value="Chromosome 15"/>
</dbReference>
<proteinExistence type="inferred from homology"/>
<dbReference type="InterPro" id="IPR016208">
    <property type="entry name" value="Ald_Oxase/xanthine_DH-like"/>
</dbReference>
<evidence type="ECO:0000256" key="6">
    <source>
        <dbReference type="ARBA" id="ARBA00022505"/>
    </source>
</evidence>
<dbReference type="PROSITE" id="PS51387">
    <property type="entry name" value="FAD_PCMH"/>
    <property type="match status" value="1"/>
</dbReference>
<evidence type="ECO:0000256" key="5">
    <source>
        <dbReference type="ARBA" id="ARBA00011738"/>
    </source>
</evidence>
<dbReference type="InterPro" id="IPR036318">
    <property type="entry name" value="FAD-bd_PCMH-like_sf"/>
</dbReference>
<feature type="domain" description="FAD-binding PCMH-type" evidence="16">
    <location>
        <begin position="209"/>
        <end position="389"/>
    </location>
</feature>
<dbReference type="GeneID" id="113394722"/>
<comment type="subunit">
    <text evidence="5">Homodimer.</text>
</comment>
<dbReference type="PANTHER" id="PTHR11908">
    <property type="entry name" value="XANTHINE DEHYDROGENASE"/>
    <property type="match status" value="1"/>
</dbReference>
<dbReference type="InterPro" id="IPR016169">
    <property type="entry name" value="FAD-bd_PCMH_sub2"/>
</dbReference>
<keyword evidence="11" id="KW-0560">Oxidoreductase</keyword>
<evidence type="ECO:0000259" key="16">
    <source>
        <dbReference type="PROSITE" id="PS51387"/>
    </source>
</evidence>
<feature type="domain" description="2Fe-2S ferredoxin-type" evidence="15">
    <location>
        <begin position="2"/>
        <end position="86"/>
    </location>
</feature>
<evidence type="ECO:0000256" key="12">
    <source>
        <dbReference type="ARBA" id="ARBA00023004"/>
    </source>
</evidence>
<dbReference type="Gene3D" id="3.30.365.10">
    <property type="entry name" value="Aldehyde oxidase/xanthine dehydrogenase, molybdopterin binding domain"/>
    <property type="match status" value="3"/>
</dbReference>
<sequence length="1094" mass="123098">MERVQFKVNGKQCSVGCEVDSDTTLLDYLRETLKLCGTKYMCLEGGCGACMITATKNNKDVPQAINSCLVSVTSCQEWDIKTIEFIGNRLKGYHPLQKVLADCHGSQCGYCTPGWIMAMYSLLQTKKPTMLEIENSFGSNICRCTGYRPILQAFKKFASDAHNSYEISDIEDLKICDKSGDVCSRSNCSELDWCMVSKNDILNEILHIELSDKRHWYRVHTLSDVFGIWHEKGTESYMLVAGNTGKGVYPILEYPNLLIDVTGISELKGFYVDQNLVIGAGNTLTDVMKIFKTVSATEYFNYLIGLNDHLQLVAHLAVRNLATIAGNLILKNQHPEFKSDIFIILETVGAQITIMTAIGQSETLTLQNFLKEDMKGKIIMNVLLPPLNESHKIVTFKIMPRAQNAHAIVNAGFLYKINENQNQVISCRIVYGGLSAKFNRSWKTERYLVGKSLFLNETLQDALEILENEIIVTENLPDPPVQSRKIIALGLFYKGLISLCPSTVLHPRYRSGTVKLHEKRPVSEGQQVFDTNPILWPLSKAIPKLDALIQCAGESEYTDDIQALSGEVYAAFVLTTVALGTIEKIDPSEALKEPGVIAFYSASDIPGVNSFTPPVNEFYLCNEELLCNGEVKFYNQPLGIIVAKSQKIANKATTLVKVSYSNVRNPVYDIKFAKNDPSKVTLLDSRDATMRGNDISKIIKGDNTVYGQYHFAMETLLCLTRPTEEGLQLFVTTQWIDTVQQVISRMLEIGHQRIDIYVRRLGGSFGLKMSRASQVAAACALVAYKLNRPCRFINTLSTNMRAVGKRLPCSTNFEIGVNNKGVIQYMNYELYSDNGYVLNEPFLNMTFESFTNCYRTDSWNYKAFNGLTDTPSNTWCRSPGSLEKIAMAELIMEQISYELNQDPIEVRLANLDPIFRDDINEILKTIKVNSDYAERLVSVEKFNSNNRWKKRGLRFSFLKWAPFGYPHLNIEGAFIMGVGYWTSENLVVDGQTGELLTNRTWDYWVPQARDIPQDFRIYFREKSFSRELIFGAKGTGEPATCMGIAVPIAMRQAVSAARLESGVPSTNWFPIDGPYTVDKIALSCATRIEDFKFY</sequence>
<protein>
    <submittedName>
        <fullName evidence="18">Xanthine dehydrogenase-like</fullName>
    </submittedName>
</protein>
<dbReference type="SMART" id="SM01092">
    <property type="entry name" value="CO_deh_flav_C"/>
    <property type="match status" value="1"/>
</dbReference>
<dbReference type="Pfam" id="PF01799">
    <property type="entry name" value="Fer2_2"/>
    <property type="match status" value="1"/>
</dbReference>
<dbReference type="InterPro" id="IPR001041">
    <property type="entry name" value="2Fe-2S_ferredoxin-type"/>
</dbReference>
<organism evidence="17 18">
    <name type="scientific">Vanessa tameamea</name>
    <name type="common">Kamehameha butterfly</name>
    <dbReference type="NCBI Taxonomy" id="334116"/>
    <lineage>
        <taxon>Eukaryota</taxon>
        <taxon>Metazoa</taxon>
        <taxon>Ecdysozoa</taxon>
        <taxon>Arthropoda</taxon>
        <taxon>Hexapoda</taxon>
        <taxon>Insecta</taxon>
        <taxon>Pterygota</taxon>
        <taxon>Neoptera</taxon>
        <taxon>Endopterygota</taxon>
        <taxon>Lepidoptera</taxon>
        <taxon>Glossata</taxon>
        <taxon>Ditrysia</taxon>
        <taxon>Papilionoidea</taxon>
        <taxon>Nymphalidae</taxon>
        <taxon>Nymphalinae</taxon>
        <taxon>Vanessa</taxon>
    </lineage>
</organism>
<dbReference type="RefSeq" id="XP_064073213.1">
    <property type="nucleotide sequence ID" value="XM_064217143.1"/>
</dbReference>
<evidence type="ECO:0000256" key="4">
    <source>
        <dbReference type="ARBA" id="ARBA00006849"/>
    </source>
</evidence>
<evidence type="ECO:0000256" key="7">
    <source>
        <dbReference type="ARBA" id="ARBA00022630"/>
    </source>
</evidence>
<dbReference type="InterPro" id="IPR016166">
    <property type="entry name" value="FAD-bd_PCMH"/>
</dbReference>
<dbReference type="InterPro" id="IPR012675">
    <property type="entry name" value="Beta-grasp_dom_sf"/>
</dbReference>
<dbReference type="Gene3D" id="3.30.465.10">
    <property type="match status" value="1"/>
</dbReference>
<dbReference type="InterPro" id="IPR002346">
    <property type="entry name" value="Mopterin_DH_FAD-bd"/>
</dbReference>
<keyword evidence="10" id="KW-0274">FAD</keyword>
<evidence type="ECO:0000256" key="14">
    <source>
        <dbReference type="ARBA" id="ARBA00023140"/>
    </source>
</evidence>
<dbReference type="InterPro" id="IPR037165">
    <property type="entry name" value="AldOxase/xan_DH_Mopterin-bd_sf"/>
</dbReference>
<dbReference type="Pfam" id="PF20256">
    <property type="entry name" value="MoCoBD_2"/>
    <property type="match status" value="1"/>
</dbReference>
<comment type="cofactor">
    <cofactor evidence="1">
        <name>Mo-molybdopterin</name>
        <dbReference type="ChEBI" id="CHEBI:71302"/>
    </cofactor>
</comment>
<dbReference type="CDD" id="cd00207">
    <property type="entry name" value="fer2"/>
    <property type="match status" value="1"/>
</dbReference>
<dbReference type="SUPFAM" id="SSF54292">
    <property type="entry name" value="2Fe-2S ferredoxin-like"/>
    <property type="match status" value="1"/>
</dbReference>
<dbReference type="InterPro" id="IPR006058">
    <property type="entry name" value="2Fe2S_fd_BS"/>
</dbReference>
<evidence type="ECO:0000256" key="10">
    <source>
        <dbReference type="ARBA" id="ARBA00022827"/>
    </source>
</evidence>
<keyword evidence="17" id="KW-1185">Reference proteome</keyword>
<dbReference type="InterPro" id="IPR005107">
    <property type="entry name" value="CO_DH_flav_C"/>
</dbReference>
<evidence type="ECO:0000256" key="2">
    <source>
        <dbReference type="ARBA" id="ARBA00001974"/>
    </source>
</evidence>
<keyword evidence="8" id="KW-0001">2Fe-2S</keyword>
<evidence type="ECO:0000256" key="1">
    <source>
        <dbReference type="ARBA" id="ARBA00001924"/>
    </source>
</evidence>
<comment type="cofactor">
    <cofactor evidence="2">
        <name>FAD</name>
        <dbReference type="ChEBI" id="CHEBI:57692"/>
    </cofactor>
</comment>
<dbReference type="SUPFAM" id="SSF47741">
    <property type="entry name" value="CO dehydrogenase ISP C-domain like"/>
    <property type="match status" value="1"/>
</dbReference>
<dbReference type="InterPro" id="IPR036856">
    <property type="entry name" value="Ald_Oxase/Xan_DH_a/b_sf"/>
</dbReference>
<evidence type="ECO:0000256" key="9">
    <source>
        <dbReference type="ARBA" id="ARBA00022723"/>
    </source>
</evidence>
<dbReference type="SUPFAM" id="SSF56176">
    <property type="entry name" value="FAD-binding/transporter-associated domain-like"/>
    <property type="match status" value="1"/>
</dbReference>
<keyword evidence="13" id="KW-0411">Iron-sulfur</keyword>
<dbReference type="PROSITE" id="PS00197">
    <property type="entry name" value="2FE2S_FER_1"/>
    <property type="match status" value="1"/>
</dbReference>
<evidence type="ECO:0000259" key="15">
    <source>
        <dbReference type="PROSITE" id="PS51085"/>
    </source>
</evidence>
<evidence type="ECO:0000313" key="18">
    <source>
        <dbReference type="RefSeq" id="XP_064073213.1"/>
    </source>
</evidence>
<dbReference type="Pfam" id="PF03450">
    <property type="entry name" value="CO_deh_flav_C"/>
    <property type="match status" value="1"/>
</dbReference>
<dbReference type="SMART" id="SM01008">
    <property type="entry name" value="Ald_Xan_dh_C"/>
    <property type="match status" value="1"/>
</dbReference>
<evidence type="ECO:0000256" key="11">
    <source>
        <dbReference type="ARBA" id="ARBA00023002"/>
    </source>
</evidence>
<dbReference type="PIRSF" id="PIRSF000127">
    <property type="entry name" value="Xanthine_DH"/>
    <property type="match status" value="1"/>
</dbReference>
<dbReference type="Gene3D" id="3.90.1170.50">
    <property type="entry name" value="Aldehyde oxidase/xanthine dehydrogenase, a/b hammerhead"/>
    <property type="match status" value="1"/>
</dbReference>
<comment type="similarity">
    <text evidence="4">Belongs to the xanthine dehydrogenase family.</text>
</comment>
<evidence type="ECO:0000256" key="13">
    <source>
        <dbReference type="ARBA" id="ARBA00023014"/>
    </source>
</evidence>
<evidence type="ECO:0000256" key="8">
    <source>
        <dbReference type="ARBA" id="ARBA00022714"/>
    </source>
</evidence>